<evidence type="ECO:0000256" key="6">
    <source>
        <dbReference type="ARBA" id="ARBA00023203"/>
    </source>
</evidence>
<dbReference type="STRING" id="7217.B3MY03"/>
<dbReference type="PANTHER" id="PTHR10856:SF20">
    <property type="entry name" value="CORONIN-7"/>
    <property type="match status" value="1"/>
</dbReference>
<feature type="repeat" description="WD" evidence="8">
    <location>
        <begin position="933"/>
        <end position="975"/>
    </location>
</feature>
<dbReference type="FunFam" id="2.130.10.10:FF:000362">
    <property type="entry name" value="Coronin"/>
    <property type="match status" value="1"/>
</dbReference>
<evidence type="ECO:0000256" key="2">
    <source>
        <dbReference type="ARBA" id="ARBA00009482"/>
    </source>
</evidence>
<dbReference type="InterPro" id="IPR036322">
    <property type="entry name" value="WD40_repeat_dom_sf"/>
</dbReference>
<dbReference type="Pfam" id="PF00400">
    <property type="entry name" value="WD40"/>
    <property type="match status" value="4"/>
</dbReference>
<dbReference type="GO" id="GO:0003779">
    <property type="term" value="F:actin binding"/>
    <property type="evidence" value="ECO:0007669"/>
    <property type="project" value="UniProtKB-KW"/>
</dbReference>
<dbReference type="SMART" id="SM01166">
    <property type="entry name" value="DUF1899"/>
    <property type="match status" value="2"/>
</dbReference>
<evidence type="ECO:0000256" key="7">
    <source>
        <dbReference type="ARBA" id="ARBA00024838"/>
    </source>
</evidence>
<dbReference type="PANTHER" id="PTHR10856">
    <property type="entry name" value="CORONIN"/>
    <property type="match status" value="1"/>
</dbReference>
<organism evidence="12 13">
    <name type="scientific">Drosophila ananassae</name>
    <name type="common">Fruit fly</name>
    <dbReference type="NCBI Taxonomy" id="7217"/>
    <lineage>
        <taxon>Eukaryota</taxon>
        <taxon>Metazoa</taxon>
        <taxon>Ecdysozoa</taxon>
        <taxon>Arthropoda</taxon>
        <taxon>Hexapoda</taxon>
        <taxon>Insecta</taxon>
        <taxon>Pterygota</taxon>
        <taxon>Neoptera</taxon>
        <taxon>Endopterygota</taxon>
        <taxon>Diptera</taxon>
        <taxon>Brachycera</taxon>
        <taxon>Muscomorpha</taxon>
        <taxon>Ephydroidea</taxon>
        <taxon>Drosophilidae</taxon>
        <taxon>Drosophila</taxon>
        <taxon>Sophophora</taxon>
    </lineage>
</organism>
<comment type="function">
    <text evidence="7">F-actin regulator involved in anterograde Golgi to endosome transport: upon ubiquitination via 'Lys-33'-linked ubiquitin chains by the BCR(KLHL20) E3 ubiquitin ligase complex, interacts with EPS15 and localizes to the trans-Golgi network, where it promotes actin polymerization, thereby facilitating post-Golgi trafficking. May play a role in the maintenance of the Golgi apparatus morphology.</text>
</comment>
<dbReference type="SUPFAM" id="SSF50978">
    <property type="entry name" value="WD40 repeat-like"/>
    <property type="match status" value="2"/>
</dbReference>
<dbReference type="SMART" id="SM01167">
    <property type="entry name" value="DUF1900"/>
    <property type="match status" value="2"/>
</dbReference>
<dbReference type="FunFam" id="2.130.10.10:FF:000076">
    <property type="entry name" value="Coronin"/>
    <property type="match status" value="1"/>
</dbReference>
<evidence type="ECO:0000313" key="12">
    <source>
        <dbReference type="EMBL" id="EDV38618.2"/>
    </source>
</evidence>
<sequence>MAWRFKASKYKNAAPIVPKAEACVREICVGSYQTYGNNIAASAAFMAFNWEHTGSSVAVLPLDDCGRKSKTMPLLHGHTDTVTDLKFSPFHDGLLATASQDCLVKIWHIPEKGLEQSLSDPEAVFSHKQRRVETVGFHPTADGLMYSTAAGCVALFDLSAQKEIFSNNEHPEVIQSASWREDGSILATSCKDKFVRIFDPRAAGSPIQLTAESHQSIKDSRVVWLGNQSRILTTGFDAARLRQVIIRDLRNFNVPEKTLELDCSTGILMPLFDPDTNMLFLAGKGDTTINYVEVTDKDPYLIEGLRHTGEQTKGACLVPKRALKVMEAEVNRVLQLTSNMVIPIMYQVPRKTYRDFHADLYPETTGYKTDLVASEWLNGSNQPVPKMSLDPVKREHGDEPIIIHRGNLSDLVKNLENLRSKGSTGNGKRNDNEHFVMLSMEKNGNDTGNDQSQNGQKKMMATTPSQPDGECSELIRKFEAKYKVDMAPAHAAGQSHVQHSQEGDKESPTDQEHSTGSSEEASSSGGLDNTVSGGNSPPKPMPRTSRNNSLPEASDSAGESSGAATPRPRPRTTAASAYKPRLGPKPFSSTTGDVSFDKVFAVPLAPGSHENISSVGQDTGVDIIPPAQVAKPDLIVEIEIKKKHEREQPVAGNGVQKSLTTSERRKSSADDDESSDKIFEQNSESSENSTESEDRADAADLRRLSTARSSIADRRRLYESRSKSQVDEKAQSPVPLRREHSKVEMLKPALQQQQQQPGNVIDTKRISVPEGKLLEEHRRGNGSTAVAGLKKSATDTAFSAASTKRTSTVFGKVSKFRHLKGTPGHKSTHIENLRNLSRQIPGECNGFHANQERVAVPLSGPGGKIAIFELSRPGRLPDGVIPSLVNGGNIMDFQWDPFDAHRLAVACDDGIVKIWHIAAGGLTEPTNTPAGELTAHMDKIYFIRFHPLAADVLLTASYDMTIKLWDLNTMTERISLSGHTDHQIFDFAWSPCGRLGATVCKDGKIRVYNPRKSETPIREGNGPVGTRGARITWALDGQYIVCTGFDKVSERQISVYNAQKLSAPLKTTSLDVSPSILIPFYDEDSSTLFVTGKGDSTIYCYEITDEEPYICPLSHHRCTSLHQGLSFLTKNHCDVASVEFSKAYRLTNTTIEPLSFTVPRIKSELFQDDLFPPTRITWSATMSAEDWFSSNDKAAPKVSLKPEGMETLSSIQQVTVQPVKKTDHSHFGGQKSEYESNKQQEIQKSVSARMEFTTKLEQDDMEGVDENEWQE</sequence>
<dbReference type="KEGG" id="dan:6502101"/>
<dbReference type="Pfam" id="PF16300">
    <property type="entry name" value="WD40_4"/>
    <property type="match status" value="2"/>
</dbReference>
<dbReference type="OrthoDB" id="1850764at2759"/>
<feature type="compositionally biased region" description="Low complexity" evidence="10">
    <location>
        <begin position="680"/>
        <end position="689"/>
    </location>
</feature>
<keyword evidence="4 8" id="KW-0853">WD repeat</keyword>
<evidence type="ECO:0000256" key="1">
    <source>
        <dbReference type="ARBA" id="ARBA00004496"/>
    </source>
</evidence>
<feature type="compositionally biased region" description="Polar residues" evidence="10">
    <location>
        <begin position="445"/>
        <end position="466"/>
    </location>
</feature>
<feature type="region of interest" description="Disordered" evidence="10">
    <location>
        <begin position="715"/>
        <end position="740"/>
    </location>
</feature>
<name>B3MY03_DROAN</name>
<dbReference type="EMBL" id="CH902630">
    <property type="protein sequence ID" value="EDV38618.2"/>
    <property type="molecule type" value="Genomic_DNA"/>
</dbReference>
<feature type="region of interest" description="Disordered" evidence="10">
    <location>
        <begin position="1219"/>
        <end position="1245"/>
    </location>
</feature>
<keyword evidence="3" id="KW-0963">Cytoplasm</keyword>
<dbReference type="GeneID" id="6502101"/>
<dbReference type="InParanoid" id="B3MY03"/>
<dbReference type="InterPro" id="IPR001680">
    <property type="entry name" value="WD40_rpt"/>
</dbReference>
<accession>B3MY03</accession>
<keyword evidence="13" id="KW-1185">Reference proteome</keyword>
<dbReference type="InterPro" id="IPR015505">
    <property type="entry name" value="Coronin"/>
</dbReference>
<feature type="repeat" description="WD" evidence="8">
    <location>
        <begin position="75"/>
        <end position="117"/>
    </location>
</feature>
<evidence type="ECO:0000256" key="9">
    <source>
        <dbReference type="RuleBase" id="RU280818"/>
    </source>
</evidence>
<evidence type="ECO:0000256" key="3">
    <source>
        <dbReference type="ARBA" id="ARBA00022490"/>
    </source>
</evidence>
<dbReference type="Gene3D" id="2.130.10.10">
    <property type="entry name" value="YVTN repeat-like/Quinoprotein amine dehydrogenase"/>
    <property type="match status" value="2"/>
</dbReference>
<dbReference type="SMART" id="SM00320">
    <property type="entry name" value="WD40"/>
    <property type="match status" value="7"/>
</dbReference>
<dbReference type="eggNOG" id="KOG1445">
    <property type="taxonomic scope" value="Eukaryota"/>
</dbReference>
<keyword evidence="6" id="KW-0009">Actin-binding</keyword>
<dbReference type="Pfam" id="PF08953">
    <property type="entry name" value="DUF1899"/>
    <property type="match status" value="2"/>
</dbReference>
<dbReference type="PROSITE" id="PS50294">
    <property type="entry name" value="WD_REPEATS_REGION"/>
    <property type="match status" value="2"/>
</dbReference>
<feature type="compositionally biased region" description="Basic and acidic residues" evidence="10">
    <location>
        <begin position="1220"/>
        <end position="1238"/>
    </location>
</feature>
<evidence type="ECO:0000259" key="11">
    <source>
        <dbReference type="SMART" id="SM01166"/>
    </source>
</evidence>
<comment type="similarity">
    <text evidence="2 9">Belongs to the WD repeat coronin family.</text>
</comment>
<dbReference type="CTD" id="31620"/>
<proteinExistence type="inferred from homology"/>
<feature type="compositionally biased region" description="Low complexity" evidence="10">
    <location>
        <begin position="552"/>
        <end position="577"/>
    </location>
</feature>
<dbReference type="InterPro" id="IPR015943">
    <property type="entry name" value="WD40/YVTN_repeat-like_dom_sf"/>
</dbReference>
<comment type="subcellular location">
    <subcellularLocation>
        <location evidence="1">Cytoplasm</location>
    </subcellularLocation>
</comment>
<feature type="region of interest" description="Disordered" evidence="10">
    <location>
        <begin position="441"/>
        <end position="470"/>
    </location>
</feature>
<dbReference type="AlphaFoldDB" id="B3MY03"/>
<dbReference type="InterPro" id="IPR015048">
    <property type="entry name" value="DUF1899"/>
</dbReference>
<feature type="domain" description="DUF1899" evidence="11">
    <location>
        <begin position="809"/>
        <end position="874"/>
    </location>
</feature>
<evidence type="ECO:0000256" key="8">
    <source>
        <dbReference type="PROSITE-ProRule" id="PRU00221"/>
    </source>
</evidence>
<feature type="compositionally biased region" description="Basic and acidic residues" evidence="10">
    <location>
        <begin position="692"/>
        <end position="703"/>
    </location>
</feature>
<feature type="compositionally biased region" description="Low complexity" evidence="10">
    <location>
        <begin position="514"/>
        <end position="526"/>
    </location>
</feature>
<evidence type="ECO:0000256" key="4">
    <source>
        <dbReference type="ARBA" id="ARBA00022574"/>
    </source>
</evidence>
<protein>
    <recommendedName>
        <fullName evidence="9">Coronin</fullName>
    </recommendedName>
</protein>
<reference evidence="12 13" key="1">
    <citation type="journal article" date="2007" name="Nature">
        <title>Evolution of genes and genomes on the Drosophila phylogeny.</title>
        <authorList>
            <consortium name="Drosophila 12 Genomes Consortium"/>
            <person name="Clark A.G."/>
            <person name="Eisen M.B."/>
            <person name="Smith D.R."/>
            <person name="Bergman C.M."/>
            <person name="Oliver B."/>
            <person name="Markow T.A."/>
            <person name="Kaufman T.C."/>
            <person name="Kellis M."/>
            <person name="Gelbart W."/>
            <person name="Iyer V.N."/>
            <person name="Pollard D.A."/>
            <person name="Sackton T.B."/>
            <person name="Larracuente A.M."/>
            <person name="Singh N.D."/>
            <person name="Abad J.P."/>
            <person name="Abt D.N."/>
            <person name="Adryan B."/>
            <person name="Aguade M."/>
            <person name="Akashi H."/>
            <person name="Anderson W.W."/>
            <person name="Aquadro C.F."/>
            <person name="Ardell D.H."/>
            <person name="Arguello R."/>
            <person name="Artieri C.G."/>
            <person name="Barbash D.A."/>
            <person name="Barker D."/>
            <person name="Barsanti P."/>
            <person name="Batterham P."/>
            <person name="Batzoglou S."/>
            <person name="Begun D."/>
            <person name="Bhutkar A."/>
            <person name="Blanco E."/>
            <person name="Bosak S.A."/>
            <person name="Bradley R.K."/>
            <person name="Brand A.D."/>
            <person name="Brent M.R."/>
            <person name="Brooks A.N."/>
            <person name="Brown R.H."/>
            <person name="Butlin R.K."/>
            <person name="Caggese C."/>
            <person name="Calvi B.R."/>
            <person name="Bernardo de Carvalho A."/>
            <person name="Caspi A."/>
            <person name="Castrezana S."/>
            <person name="Celniker S.E."/>
            <person name="Chang J.L."/>
            <person name="Chapple C."/>
            <person name="Chatterji S."/>
            <person name="Chinwalla A."/>
            <person name="Civetta A."/>
            <person name="Clifton S.W."/>
            <person name="Comeron J.M."/>
            <person name="Costello J.C."/>
            <person name="Coyne J.A."/>
            <person name="Daub J."/>
            <person name="David R.G."/>
            <person name="Delcher A.L."/>
            <person name="Delehaunty K."/>
            <person name="Do C.B."/>
            <person name="Ebling H."/>
            <person name="Edwards K."/>
            <person name="Eickbush T."/>
            <person name="Evans J.D."/>
            <person name="Filipski A."/>
            <person name="Findeiss S."/>
            <person name="Freyhult E."/>
            <person name="Fulton L."/>
            <person name="Fulton R."/>
            <person name="Garcia A.C."/>
            <person name="Gardiner A."/>
            <person name="Garfield D.A."/>
            <person name="Garvin B.E."/>
            <person name="Gibson G."/>
            <person name="Gilbert D."/>
            <person name="Gnerre S."/>
            <person name="Godfrey J."/>
            <person name="Good R."/>
            <person name="Gotea V."/>
            <person name="Gravely B."/>
            <person name="Greenberg A.J."/>
            <person name="Griffiths-Jones S."/>
            <person name="Gross S."/>
            <person name="Guigo R."/>
            <person name="Gustafson E.A."/>
            <person name="Haerty W."/>
            <person name="Hahn M.W."/>
            <person name="Halligan D.L."/>
            <person name="Halpern A.L."/>
            <person name="Halter G.M."/>
            <person name="Han M.V."/>
            <person name="Heger A."/>
            <person name="Hillier L."/>
            <person name="Hinrichs A.S."/>
            <person name="Holmes I."/>
            <person name="Hoskins R.A."/>
            <person name="Hubisz M.J."/>
            <person name="Hultmark D."/>
            <person name="Huntley M.A."/>
            <person name="Jaffe D.B."/>
            <person name="Jagadeeshan S."/>
            <person name="Jeck W.R."/>
            <person name="Johnson J."/>
            <person name="Jones C.D."/>
            <person name="Jordan W.C."/>
            <person name="Karpen G.H."/>
            <person name="Kataoka E."/>
            <person name="Keightley P.D."/>
            <person name="Kheradpour P."/>
            <person name="Kirkness E.F."/>
            <person name="Koerich L.B."/>
            <person name="Kristiansen K."/>
            <person name="Kudrna D."/>
            <person name="Kulathinal R.J."/>
            <person name="Kumar S."/>
            <person name="Kwok R."/>
            <person name="Lander E."/>
            <person name="Langley C.H."/>
            <person name="Lapoint R."/>
            <person name="Lazzaro B.P."/>
            <person name="Lee S.J."/>
            <person name="Levesque L."/>
            <person name="Li R."/>
            <person name="Lin C.F."/>
            <person name="Lin M.F."/>
            <person name="Lindblad-Toh K."/>
            <person name="Llopart A."/>
            <person name="Long M."/>
            <person name="Low L."/>
            <person name="Lozovsky E."/>
            <person name="Lu J."/>
            <person name="Luo M."/>
            <person name="Machado C.A."/>
            <person name="Makalowski W."/>
            <person name="Marzo M."/>
            <person name="Matsuda M."/>
            <person name="Matzkin L."/>
            <person name="McAllister B."/>
            <person name="McBride C.S."/>
            <person name="McKernan B."/>
            <person name="McKernan K."/>
            <person name="Mendez-Lago M."/>
            <person name="Minx P."/>
            <person name="Mollenhauer M.U."/>
            <person name="Montooth K."/>
            <person name="Mount S.M."/>
            <person name="Mu X."/>
            <person name="Myers E."/>
            <person name="Negre B."/>
            <person name="Newfeld S."/>
            <person name="Nielsen R."/>
            <person name="Noor M.A."/>
            <person name="O'Grady P."/>
            <person name="Pachter L."/>
            <person name="Papaceit M."/>
            <person name="Parisi M.J."/>
            <person name="Parisi M."/>
            <person name="Parts L."/>
            <person name="Pedersen J.S."/>
            <person name="Pesole G."/>
            <person name="Phillippy A.M."/>
            <person name="Ponting C.P."/>
            <person name="Pop M."/>
            <person name="Porcelli D."/>
            <person name="Powell J.R."/>
            <person name="Prohaska S."/>
            <person name="Pruitt K."/>
            <person name="Puig M."/>
            <person name="Quesneville H."/>
            <person name="Ram K.R."/>
            <person name="Rand D."/>
            <person name="Rasmussen M.D."/>
            <person name="Reed L.K."/>
            <person name="Reenan R."/>
            <person name="Reily A."/>
            <person name="Remington K.A."/>
            <person name="Rieger T.T."/>
            <person name="Ritchie M.G."/>
            <person name="Robin C."/>
            <person name="Rogers Y.H."/>
            <person name="Rohde C."/>
            <person name="Rozas J."/>
            <person name="Rubenfield M.J."/>
            <person name="Ruiz A."/>
            <person name="Russo S."/>
            <person name="Salzberg S.L."/>
            <person name="Sanchez-Gracia A."/>
            <person name="Saranga D.J."/>
            <person name="Sato H."/>
            <person name="Schaeffer S.W."/>
            <person name="Schatz M.C."/>
            <person name="Schlenke T."/>
            <person name="Schwartz R."/>
            <person name="Segarra C."/>
            <person name="Singh R.S."/>
            <person name="Sirot L."/>
            <person name="Sirota M."/>
            <person name="Sisneros N.B."/>
            <person name="Smith C.D."/>
            <person name="Smith T.F."/>
            <person name="Spieth J."/>
            <person name="Stage D.E."/>
            <person name="Stark A."/>
            <person name="Stephan W."/>
            <person name="Strausberg R.L."/>
            <person name="Strempel S."/>
            <person name="Sturgill D."/>
            <person name="Sutton G."/>
            <person name="Sutton G.G."/>
            <person name="Tao W."/>
            <person name="Teichmann S."/>
            <person name="Tobari Y.N."/>
            <person name="Tomimura Y."/>
            <person name="Tsolas J.M."/>
            <person name="Valente V.L."/>
            <person name="Venter E."/>
            <person name="Venter J.C."/>
            <person name="Vicario S."/>
            <person name="Vieira F.G."/>
            <person name="Vilella A.J."/>
            <person name="Villasante A."/>
            <person name="Walenz B."/>
            <person name="Wang J."/>
            <person name="Wasserman M."/>
            <person name="Watts T."/>
            <person name="Wilson D."/>
            <person name="Wilson R.K."/>
            <person name="Wing R.A."/>
            <person name="Wolfner M.F."/>
            <person name="Wong A."/>
            <person name="Wong G.K."/>
            <person name="Wu C.I."/>
            <person name="Wu G."/>
            <person name="Yamamoto D."/>
            <person name="Yang H.P."/>
            <person name="Yang S.P."/>
            <person name="Yorke J.A."/>
            <person name="Yoshida K."/>
            <person name="Zdobnov E."/>
            <person name="Zhang P."/>
            <person name="Zhang Y."/>
            <person name="Zimin A.V."/>
            <person name="Baldwin J."/>
            <person name="Abdouelleil A."/>
            <person name="Abdulkadir J."/>
            <person name="Abebe A."/>
            <person name="Abera B."/>
            <person name="Abreu J."/>
            <person name="Acer S.C."/>
            <person name="Aftuck L."/>
            <person name="Alexander A."/>
            <person name="An P."/>
            <person name="Anderson E."/>
            <person name="Anderson S."/>
            <person name="Arachi H."/>
            <person name="Azer M."/>
            <person name="Bachantsang P."/>
            <person name="Barry A."/>
            <person name="Bayul T."/>
            <person name="Berlin A."/>
            <person name="Bessette D."/>
            <person name="Bloom T."/>
            <person name="Blye J."/>
            <person name="Boguslavskiy L."/>
            <person name="Bonnet C."/>
            <person name="Boukhgalter B."/>
            <person name="Bourzgui I."/>
            <person name="Brown A."/>
            <person name="Cahill P."/>
            <person name="Channer S."/>
            <person name="Cheshatsang Y."/>
            <person name="Chuda L."/>
            <person name="Citroen M."/>
            <person name="Collymore A."/>
            <person name="Cooke P."/>
            <person name="Costello M."/>
            <person name="D'Aco K."/>
            <person name="Daza R."/>
            <person name="De Haan G."/>
            <person name="DeGray S."/>
            <person name="DeMaso C."/>
            <person name="Dhargay N."/>
            <person name="Dooley K."/>
            <person name="Dooley E."/>
            <person name="Doricent M."/>
            <person name="Dorje P."/>
            <person name="Dorjee K."/>
            <person name="Dupes A."/>
            <person name="Elong R."/>
            <person name="Falk J."/>
            <person name="Farina A."/>
            <person name="Faro S."/>
            <person name="Ferguson D."/>
            <person name="Fisher S."/>
            <person name="Foley C.D."/>
            <person name="Franke A."/>
            <person name="Friedrich D."/>
            <person name="Gadbois L."/>
            <person name="Gearin G."/>
            <person name="Gearin C.R."/>
            <person name="Giannoukos G."/>
            <person name="Goode T."/>
            <person name="Graham J."/>
            <person name="Grandbois E."/>
            <person name="Grewal S."/>
            <person name="Gyaltsen K."/>
            <person name="Hafez N."/>
            <person name="Hagos B."/>
            <person name="Hall J."/>
            <person name="Henson C."/>
            <person name="Hollinger A."/>
            <person name="Honan T."/>
            <person name="Huard M.D."/>
            <person name="Hughes L."/>
            <person name="Hurhula B."/>
            <person name="Husby M.E."/>
            <person name="Kamat A."/>
            <person name="Kanga B."/>
            <person name="Kashin S."/>
            <person name="Khazanovich D."/>
            <person name="Kisner P."/>
            <person name="Lance K."/>
            <person name="Lara M."/>
            <person name="Lee W."/>
            <person name="Lennon N."/>
            <person name="Letendre F."/>
            <person name="LeVine R."/>
            <person name="Lipovsky A."/>
            <person name="Liu X."/>
            <person name="Liu J."/>
            <person name="Liu S."/>
            <person name="Lokyitsang T."/>
            <person name="Lokyitsang Y."/>
            <person name="Lubonja R."/>
            <person name="Lui A."/>
            <person name="MacDonald P."/>
            <person name="Magnisalis V."/>
            <person name="Maru K."/>
            <person name="Matthews C."/>
            <person name="McCusker W."/>
            <person name="McDonough S."/>
            <person name="Mehta T."/>
            <person name="Meldrim J."/>
            <person name="Meneus L."/>
            <person name="Mihai O."/>
            <person name="Mihalev A."/>
            <person name="Mihova T."/>
            <person name="Mittelman R."/>
            <person name="Mlenga V."/>
            <person name="Montmayeur A."/>
            <person name="Mulrain L."/>
            <person name="Navidi A."/>
            <person name="Naylor J."/>
            <person name="Negash T."/>
            <person name="Nguyen T."/>
            <person name="Nguyen N."/>
            <person name="Nicol R."/>
            <person name="Norbu C."/>
            <person name="Norbu N."/>
            <person name="Novod N."/>
            <person name="O'Neill B."/>
            <person name="Osman S."/>
            <person name="Markiewicz E."/>
            <person name="Oyono O.L."/>
            <person name="Patti C."/>
            <person name="Phunkhang P."/>
            <person name="Pierre F."/>
            <person name="Priest M."/>
            <person name="Raghuraman S."/>
            <person name="Rege F."/>
            <person name="Reyes R."/>
            <person name="Rise C."/>
            <person name="Rogov P."/>
            <person name="Ross K."/>
            <person name="Ryan E."/>
            <person name="Settipalli S."/>
            <person name="Shea T."/>
            <person name="Sherpa N."/>
            <person name="Shi L."/>
            <person name="Shih D."/>
            <person name="Sparrow T."/>
            <person name="Spaulding J."/>
            <person name="Stalker J."/>
            <person name="Stange-Thomann N."/>
            <person name="Stavropoulos S."/>
            <person name="Stone C."/>
            <person name="Strader C."/>
            <person name="Tesfaye S."/>
            <person name="Thomson T."/>
            <person name="Thoulutsang Y."/>
            <person name="Thoulutsang D."/>
            <person name="Topham K."/>
            <person name="Topping I."/>
            <person name="Tsamla T."/>
            <person name="Vassiliev H."/>
            <person name="Vo A."/>
            <person name="Wangchuk T."/>
            <person name="Wangdi T."/>
            <person name="Weiand M."/>
            <person name="Wilkinson J."/>
            <person name="Wilson A."/>
            <person name="Yadav S."/>
            <person name="Young G."/>
            <person name="Yu Q."/>
            <person name="Zembek L."/>
            <person name="Zhong D."/>
            <person name="Zimmer A."/>
            <person name="Zwirko Z."/>
            <person name="Jaffe D.B."/>
            <person name="Alvarez P."/>
            <person name="Brockman W."/>
            <person name="Butler J."/>
            <person name="Chin C."/>
            <person name="Gnerre S."/>
            <person name="Grabherr M."/>
            <person name="Kleber M."/>
            <person name="Mauceli E."/>
            <person name="MacCallum I."/>
        </authorList>
    </citation>
    <scope>NUCLEOTIDE SEQUENCE [LARGE SCALE GENOMIC DNA]</scope>
    <source>
        <strain evidence="13">Tucson 14024-0371.13</strain>
    </source>
</reference>
<evidence type="ECO:0000313" key="13">
    <source>
        <dbReference type="Proteomes" id="UP000007801"/>
    </source>
</evidence>
<feature type="compositionally biased region" description="Basic and acidic residues" evidence="10">
    <location>
        <begin position="662"/>
        <end position="679"/>
    </location>
</feature>
<dbReference type="PROSITE" id="PS50082">
    <property type="entry name" value="WD_REPEATS_2"/>
    <property type="match status" value="3"/>
</dbReference>
<dbReference type="FunCoup" id="B3MY03">
    <property type="interactions" value="409"/>
</dbReference>
<dbReference type="Proteomes" id="UP000007801">
    <property type="component" value="Unassembled WGS sequence"/>
</dbReference>
<dbReference type="PROSITE" id="PS00678">
    <property type="entry name" value="WD_REPEATS_1"/>
    <property type="match status" value="1"/>
</dbReference>
<feature type="domain" description="DUF1899" evidence="11">
    <location>
        <begin position="4"/>
        <end position="66"/>
    </location>
</feature>
<dbReference type="GO" id="GO:0005737">
    <property type="term" value="C:cytoplasm"/>
    <property type="evidence" value="ECO:0007669"/>
    <property type="project" value="UniProtKB-SubCell"/>
</dbReference>
<evidence type="ECO:0000256" key="5">
    <source>
        <dbReference type="ARBA" id="ARBA00022737"/>
    </source>
</evidence>
<dbReference type="InterPro" id="IPR019775">
    <property type="entry name" value="WD40_repeat_CS"/>
</dbReference>
<gene>
    <name evidence="12" type="primary">Dana\GF19341</name>
    <name evidence="12" type="synonym">dana_GLEANR_21383</name>
    <name evidence="12" type="ORF">GF19341</name>
</gene>
<feature type="region of interest" description="Disordered" evidence="10">
    <location>
        <begin position="640"/>
        <end position="703"/>
    </location>
</feature>
<feature type="repeat" description="WD" evidence="8">
    <location>
        <begin position="167"/>
        <end position="199"/>
    </location>
</feature>
<keyword evidence="5 9" id="KW-0677">Repeat</keyword>
<dbReference type="HOGENOM" id="CLU_006604_0_0_1"/>
<evidence type="ECO:0000256" key="10">
    <source>
        <dbReference type="SAM" id="MobiDB-lite"/>
    </source>
</evidence>
<feature type="compositionally biased region" description="Basic and acidic residues" evidence="10">
    <location>
        <begin position="499"/>
        <end position="513"/>
    </location>
</feature>
<dbReference type="GO" id="GO:0030036">
    <property type="term" value="P:actin cytoskeleton organization"/>
    <property type="evidence" value="ECO:0007669"/>
    <property type="project" value="UniProtKB-ARBA"/>
</dbReference>
<feature type="region of interest" description="Disordered" evidence="10">
    <location>
        <begin position="489"/>
        <end position="593"/>
    </location>
</feature>